<dbReference type="InterPro" id="IPR003458">
    <property type="entry name" value="Phage_T4_Gp38_tail_assem"/>
</dbReference>
<dbReference type="PANTHER" id="PTHR34413">
    <property type="entry name" value="PROPHAGE TAIL FIBER ASSEMBLY PROTEIN HOMOLOG TFAE-RELATED-RELATED"/>
    <property type="match status" value="1"/>
</dbReference>
<dbReference type="Proteomes" id="UP000028480">
    <property type="component" value="Unassembled WGS sequence"/>
</dbReference>
<dbReference type="Pfam" id="PF02413">
    <property type="entry name" value="Caudo_TAP"/>
    <property type="match status" value="1"/>
</dbReference>
<accession>A0A077QDJ6</accession>
<dbReference type="RefSeq" id="WP_051875032.1">
    <property type="nucleotide sequence ID" value="NZ_CAWLWA010000094.1"/>
</dbReference>
<comment type="caution">
    <text evidence="1">The sequence shown here is derived from an EMBL/GenBank/DDBJ whole genome shotgun (WGS) entry which is preliminary data.</text>
</comment>
<reference evidence="1" key="1">
    <citation type="submission" date="2013-07" db="EMBL/GenBank/DDBJ databases">
        <title>Sub-species coevolution in mutualistic symbiosis.</title>
        <authorList>
            <person name="Murfin K."/>
            <person name="Klassen J."/>
            <person name="Lee M."/>
            <person name="Forst S."/>
            <person name="Stock P."/>
            <person name="Goodrich-Blair H."/>
        </authorList>
    </citation>
    <scope>NUCLEOTIDE SEQUENCE [LARGE SCALE GENOMIC DNA]</scope>
    <source>
        <strain evidence="1">Intermedium</strain>
    </source>
</reference>
<dbReference type="AlphaFoldDB" id="A0A077QDJ6"/>
<dbReference type="PANTHER" id="PTHR34413:SF2">
    <property type="entry name" value="PROPHAGE TAIL FIBER ASSEMBLY PROTEIN HOMOLOG TFAE-RELATED"/>
    <property type="match status" value="1"/>
</dbReference>
<proteinExistence type="predicted"/>
<name>A0A077QDJ6_XENBV</name>
<evidence type="ECO:0000313" key="1">
    <source>
        <dbReference type="EMBL" id="CDH31153.1"/>
    </source>
</evidence>
<dbReference type="HOGENOM" id="CLU_1677183_0_0_6"/>
<sequence length="157" mass="17629">MEYVLPGFSLSAGAYPDAPELPANDLAIRRTADGKMWEYVPDYQGKTAYHTETRQKTTVDYIGELKSVHTLLVPQTPSDSWAGTQWVTDTTALKSHHIRQAEHQKSSLQQQVDFVIKPLQDAVELDMATDTEKSALFAALPKRVVNLKTILLRSFQI</sequence>
<dbReference type="InterPro" id="IPR051220">
    <property type="entry name" value="TFA_Chaperone"/>
</dbReference>
<organism evidence="1">
    <name type="scientific">Xenorhabdus bovienii str. Intermedium</name>
    <dbReference type="NCBI Taxonomy" id="1379677"/>
    <lineage>
        <taxon>Bacteria</taxon>
        <taxon>Pseudomonadati</taxon>
        <taxon>Pseudomonadota</taxon>
        <taxon>Gammaproteobacteria</taxon>
        <taxon>Enterobacterales</taxon>
        <taxon>Morganellaceae</taxon>
        <taxon>Xenorhabdus</taxon>
    </lineage>
</organism>
<gene>
    <name evidence="1" type="ORF">XBI1_1300005</name>
</gene>
<protein>
    <submittedName>
        <fullName evidence="1">Similarities with lambda tail fiber assembly protein G</fullName>
    </submittedName>
</protein>
<dbReference type="EMBL" id="CBTB010000036">
    <property type="protein sequence ID" value="CDH31153.1"/>
    <property type="molecule type" value="Genomic_DNA"/>
</dbReference>